<sequence length="281" mass="32972">MFTDANNNDNKSKTDITDAVKQCSEEVSDGSLPVVTVFKSSKAFYLNNEDTVFHERGTKISEERAKLSPYDLTTQQTMSQLKQIIFADLLLSTKMIFTKTNPHIKTNRKKQLAYYNWVIVDLCRRVNLIRKQIIRRHGIRRLDHEMRNVIENLFNDPFVIGIRPTGYPNTIARTKVYATLEEEEGEYADFFTPFVEYKRSQVLNIVEQFGDEICLFTEFIDMKEIGDMDEEEYQNFVYDLNLCKDSLKSRIENLRFIFDKSDPIKPFNKMTLLNPDYTSNK</sequence>
<evidence type="ECO:0000313" key="2">
    <source>
        <dbReference type="Proteomes" id="UP000646827"/>
    </source>
</evidence>
<keyword evidence="2" id="KW-1185">Reference proteome</keyword>
<proteinExistence type="predicted"/>
<organism evidence="1 2">
    <name type="scientific">Circinella minor</name>
    <dbReference type="NCBI Taxonomy" id="1195481"/>
    <lineage>
        <taxon>Eukaryota</taxon>
        <taxon>Fungi</taxon>
        <taxon>Fungi incertae sedis</taxon>
        <taxon>Mucoromycota</taxon>
        <taxon>Mucoromycotina</taxon>
        <taxon>Mucoromycetes</taxon>
        <taxon>Mucorales</taxon>
        <taxon>Lichtheimiaceae</taxon>
        <taxon>Circinella</taxon>
    </lineage>
</organism>
<dbReference type="Proteomes" id="UP000646827">
    <property type="component" value="Unassembled WGS sequence"/>
</dbReference>
<dbReference type="OrthoDB" id="2286168at2759"/>
<protein>
    <submittedName>
        <fullName evidence="1">Uncharacterized protein</fullName>
    </submittedName>
</protein>
<gene>
    <name evidence="1" type="ORF">INT45_010524</name>
</gene>
<dbReference type="AlphaFoldDB" id="A0A8H7SAI4"/>
<reference evidence="1 2" key="1">
    <citation type="submission" date="2020-12" db="EMBL/GenBank/DDBJ databases">
        <title>Metabolic potential, ecology and presence of endohyphal bacteria is reflected in genomic diversity of Mucoromycotina.</title>
        <authorList>
            <person name="Muszewska A."/>
            <person name="Okrasinska A."/>
            <person name="Steczkiewicz K."/>
            <person name="Drgas O."/>
            <person name="Orlowska M."/>
            <person name="Perlinska-Lenart U."/>
            <person name="Aleksandrzak-Piekarczyk T."/>
            <person name="Szatraj K."/>
            <person name="Zielenkiewicz U."/>
            <person name="Pilsyk S."/>
            <person name="Malc E."/>
            <person name="Mieczkowski P."/>
            <person name="Kruszewska J.S."/>
            <person name="Biernat P."/>
            <person name="Pawlowska J."/>
        </authorList>
    </citation>
    <scope>NUCLEOTIDE SEQUENCE [LARGE SCALE GENOMIC DNA]</scope>
    <source>
        <strain evidence="1 2">CBS 142.35</strain>
    </source>
</reference>
<comment type="caution">
    <text evidence="1">The sequence shown here is derived from an EMBL/GenBank/DDBJ whole genome shotgun (WGS) entry which is preliminary data.</text>
</comment>
<evidence type="ECO:0000313" key="1">
    <source>
        <dbReference type="EMBL" id="KAG2224458.1"/>
    </source>
</evidence>
<accession>A0A8H7SAI4</accession>
<dbReference type="EMBL" id="JAEPRB010000042">
    <property type="protein sequence ID" value="KAG2224458.1"/>
    <property type="molecule type" value="Genomic_DNA"/>
</dbReference>
<name>A0A8H7SAI4_9FUNG</name>